<dbReference type="GO" id="GO:0034457">
    <property type="term" value="C:Mpp10 complex"/>
    <property type="evidence" value="ECO:0007669"/>
    <property type="project" value="EnsemblFungi"/>
</dbReference>
<sequence length="288" mass="33869">MLRRIIRQRRQYLYQRLQHQNEAQLREKRKLLKESLEKDKLLPSHIRDDIQLRKDYKFDEGMVMEDVDDIDDEYGNLGEREPNVLITTSRKPSTRLLQFTKEMKLLIPNSRRMNRGNSVIEDIVSTCRSNDVTDLIILHETRGMPDCLIISHFPYGPTASFTLHNVVLRHDIPNIGNVSESYPRLIMLNLTSKLGLRVEKILKALFPPNPKENSSRVITFANQRDYISLRHHVYLRIDTKNIELVEVGPRFEMRLYEIKLGTVESSTADIEWSLKPYQRHKSFVLSET</sequence>
<keyword evidence="4" id="KW-1185">Reference proteome</keyword>
<feature type="domain" description="Brix" evidence="2">
    <location>
        <begin position="82"/>
        <end position="264"/>
    </location>
</feature>
<dbReference type="GO" id="GO:0043047">
    <property type="term" value="F:single-stranded telomeric DNA binding"/>
    <property type="evidence" value="ECO:0007669"/>
    <property type="project" value="EnsemblFungi"/>
</dbReference>
<gene>
    <name evidence="3" type="ORF">PNEG_00066</name>
</gene>
<accession>M7NWF3</accession>
<dbReference type="STRING" id="1069680.M7NWF3"/>
<dbReference type="AlphaFoldDB" id="M7NWF3"/>
<dbReference type="Proteomes" id="UP000011958">
    <property type="component" value="Unassembled WGS sequence"/>
</dbReference>
<name>M7NWF3_PNEMU</name>
<dbReference type="GO" id="GO:0030515">
    <property type="term" value="F:snoRNA binding"/>
    <property type="evidence" value="ECO:0007669"/>
    <property type="project" value="EnsemblFungi"/>
</dbReference>
<dbReference type="SMART" id="SM00879">
    <property type="entry name" value="Brix"/>
    <property type="match status" value="1"/>
</dbReference>
<dbReference type="InterPro" id="IPR007109">
    <property type="entry name" value="Brix"/>
</dbReference>
<dbReference type="GO" id="GO:0042134">
    <property type="term" value="F:rRNA primary transcript binding"/>
    <property type="evidence" value="ECO:0007669"/>
    <property type="project" value="EnsemblFungi"/>
</dbReference>
<dbReference type="eggNOG" id="KOG2781">
    <property type="taxonomic scope" value="Eukaryota"/>
</dbReference>
<dbReference type="VEuPathDB" id="FungiDB:PNEG_00066"/>
<reference evidence="4" key="1">
    <citation type="journal article" date="2016" name="Nat. Commun.">
        <title>Genome analysis of three Pneumocystis species reveals adaptation mechanisms to life exclusively in mammalian hosts.</title>
        <authorList>
            <person name="Ma L."/>
            <person name="Chen Z."/>
            <person name="Huang D.W."/>
            <person name="Kutty G."/>
            <person name="Ishihara M."/>
            <person name="Wang H."/>
            <person name="Abouelleil A."/>
            <person name="Bishop L."/>
            <person name="Davey E."/>
            <person name="Deng R."/>
            <person name="Deng X."/>
            <person name="Fan L."/>
            <person name="Fantoni G."/>
            <person name="Fitzgerald M."/>
            <person name="Gogineni E."/>
            <person name="Goldberg J.M."/>
            <person name="Handley G."/>
            <person name="Hu X."/>
            <person name="Huber C."/>
            <person name="Jiao X."/>
            <person name="Jones K."/>
            <person name="Levin J.Z."/>
            <person name="Liu Y."/>
            <person name="Macdonald P."/>
            <person name="Melnikov A."/>
            <person name="Raley C."/>
            <person name="Sassi M."/>
            <person name="Sherman B.T."/>
            <person name="Song X."/>
            <person name="Sykes S."/>
            <person name="Tran B."/>
            <person name="Walsh L."/>
            <person name="Xia Y."/>
            <person name="Yang J."/>
            <person name="Young S."/>
            <person name="Zeng Q."/>
            <person name="Zheng X."/>
            <person name="Stephens R."/>
            <person name="Nusbaum C."/>
            <person name="Birren B.W."/>
            <person name="Azadi P."/>
            <person name="Lempicki R.A."/>
            <person name="Cuomo C.A."/>
            <person name="Kovacs J.A."/>
        </authorList>
    </citation>
    <scope>NUCLEOTIDE SEQUENCE [LARGE SCALE GENOMIC DNA]</scope>
    <source>
        <strain evidence="4">B123</strain>
    </source>
</reference>
<dbReference type="SUPFAM" id="SSF52954">
    <property type="entry name" value="Class II aaRS ABD-related"/>
    <property type="match status" value="1"/>
</dbReference>
<dbReference type="GO" id="GO:0005654">
    <property type="term" value="C:nucleoplasm"/>
    <property type="evidence" value="ECO:0007669"/>
    <property type="project" value="UniProtKB-ARBA"/>
</dbReference>
<evidence type="ECO:0000259" key="2">
    <source>
        <dbReference type="PROSITE" id="PS50833"/>
    </source>
</evidence>
<dbReference type="PANTHER" id="PTHR22734">
    <property type="entry name" value="U3 SMALL NUCLEOLAR RIBONUCLEOPROTEIN PROTEIN IMP4"/>
    <property type="match status" value="1"/>
</dbReference>
<evidence type="ECO:0000313" key="3">
    <source>
        <dbReference type="EMBL" id="EMR11627.1"/>
    </source>
</evidence>
<dbReference type="FunFam" id="3.40.50.10480:FF:000001">
    <property type="entry name" value="IMP4, U3 small nucleolar ribonucleoprotein"/>
    <property type="match status" value="1"/>
</dbReference>
<dbReference type="PANTHER" id="PTHR22734:SF2">
    <property type="entry name" value="U3 SMALL NUCLEOLAR RIBONUCLEOPROTEIN PROTEIN IMP4"/>
    <property type="match status" value="1"/>
</dbReference>
<dbReference type="OMA" id="IGTMSEQ"/>
<evidence type="ECO:0000313" key="4">
    <source>
        <dbReference type="Proteomes" id="UP000011958"/>
    </source>
</evidence>
<dbReference type="Gene3D" id="3.40.50.10480">
    <property type="entry name" value="Probable brix-domain ribosomal biogenesis protein"/>
    <property type="match status" value="1"/>
</dbReference>
<evidence type="ECO:0000256" key="1">
    <source>
        <dbReference type="ARBA" id="ARBA00040513"/>
    </source>
</evidence>
<dbReference type="HOGENOM" id="CLU_040063_2_0_1"/>
<dbReference type="InterPro" id="IPR044281">
    <property type="entry name" value="IMP4/RPF1"/>
</dbReference>
<dbReference type="GO" id="GO:0006364">
    <property type="term" value="P:rRNA processing"/>
    <property type="evidence" value="ECO:0007669"/>
    <property type="project" value="EnsemblFungi"/>
</dbReference>
<dbReference type="EMBL" id="AFWA02000005">
    <property type="protein sequence ID" value="EMR11627.1"/>
    <property type="molecule type" value="Genomic_DNA"/>
</dbReference>
<organism evidence="3 4">
    <name type="scientific">Pneumocystis murina (strain B123)</name>
    <name type="common">Mouse pneumocystis pneumonia agent</name>
    <name type="synonym">Pneumocystis carinii f. sp. muris</name>
    <dbReference type="NCBI Taxonomy" id="1069680"/>
    <lineage>
        <taxon>Eukaryota</taxon>
        <taxon>Fungi</taxon>
        <taxon>Dikarya</taxon>
        <taxon>Ascomycota</taxon>
        <taxon>Taphrinomycotina</taxon>
        <taxon>Pneumocystomycetes</taxon>
        <taxon>Pneumocystaceae</taxon>
        <taxon>Pneumocystis</taxon>
    </lineage>
</organism>
<dbReference type="GeneID" id="19893764"/>
<protein>
    <recommendedName>
        <fullName evidence="1">U3 small nucleolar ribonucleoprotein protein IMP4</fullName>
    </recommendedName>
</protein>
<dbReference type="GO" id="GO:0032040">
    <property type="term" value="C:small-subunit processome"/>
    <property type="evidence" value="ECO:0007669"/>
    <property type="project" value="EnsemblFungi"/>
</dbReference>
<dbReference type="PROSITE" id="PS50833">
    <property type="entry name" value="BRIX"/>
    <property type="match status" value="1"/>
</dbReference>
<dbReference type="RefSeq" id="XP_007871922.1">
    <property type="nucleotide sequence ID" value="XM_007873731.1"/>
</dbReference>
<proteinExistence type="predicted"/>
<dbReference type="GO" id="GO:0140691">
    <property type="term" value="F:RNA folding chaperone"/>
    <property type="evidence" value="ECO:0007669"/>
    <property type="project" value="EnsemblFungi"/>
</dbReference>
<comment type="caution">
    <text evidence="3">The sequence shown here is derived from an EMBL/GenBank/DDBJ whole genome shotgun (WGS) entry which is preliminary data.</text>
</comment>
<dbReference type="GO" id="GO:0042274">
    <property type="term" value="P:ribosomal small subunit biogenesis"/>
    <property type="evidence" value="ECO:0007669"/>
    <property type="project" value="EnsemblFungi"/>
</dbReference>
<dbReference type="Pfam" id="PF04427">
    <property type="entry name" value="Brix"/>
    <property type="match status" value="1"/>
</dbReference>
<dbReference type="OrthoDB" id="10253204at2759"/>